<organism evidence="13 14">
    <name type="scientific">Hydra vulgaris</name>
    <name type="common">Hydra</name>
    <name type="synonym">Hydra attenuata</name>
    <dbReference type="NCBI Taxonomy" id="6087"/>
    <lineage>
        <taxon>Eukaryota</taxon>
        <taxon>Metazoa</taxon>
        <taxon>Cnidaria</taxon>
        <taxon>Hydrozoa</taxon>
        <taxon>Hydroidolina</taxon>
        <taxon>Anthoathecata</taxon>
        <taxon>Aplanulata</taxon>
        <taxon>Hydridae</taxon>
        <taxon>Hydra</taxon>
    </lineage>
</organism>
<dbReference type="Pfam" id="PF01400">
    <property type="entry name" value="Astacin"/>
    <property type="match status" value="1"/>
</dbReference>
<dbReference type="Gene3D" id="3.40.390.10">
    <property type="entry name" value="Collagenase (Catalytic Domain)"/>
    <property type="match status" value="1"/>
</dbReference>
<keyword evidence="7" id="KW-0325">Glycoprotein</keyword>
<evidence type="ECO:0000256" key="4">
    <source>
        <dbReference type="ARBA" id="ARBA00022833"/>
    </source>
</evidence>
<dbReference type="InterPro" id="IPR001506">
    <property type="entry name" value="Peptidase_M12A"/>
</dbReference>
<keyword evidence="3 9" id="KW-0378">Hydrolase</keyword>
<keyword evidence="1 9" id="KW-0645">Protease</keyword>
<feature type="binding site" evidence="9">
    <location>
        <position position="151"/>
    </location>
    <ligand>
        <name>Zn(2+)</name>
        <dbReference type="ChEBI" id="CHEBI:29105"/>
        <note>catalytic</note>
    </ligand>
</feature>
<dbReference type="InterPro" id="IPR034035">
    <property type="entry name" value="Astacin-like_dom"/>
</dbReference>
<dbReference type="PANTHER" id="PTHR10127:SF873">
    <property type="entry name" value="METALLOENDOPEPTIDASE"/>
    <property type="match status" value="1"/>
</dbReference>
<dbReference type="CDD" id="cd00041">
    <property type="entry name" value="CUB"/>
    <property type="match status" value="2"/>
</dbReference>
<gene>
    <name evidence="14" type="primary">LOC100210662</name>
</gene>
<keyword evidence="13" id="KW-1185">Reference proteome</keyword>
<evidence type="ECO:0000256" key="2">
    <source>
        <dbReference type="ARBA" id="ARBA00022723"/>
    </source>
</evidence>
<dbReference type="GeneID" id="100210662"/>
<keyword evidence="4 9" id="KW-0862">Zinc</keyword>
<dbReference type="PROSITE" id="PS01180">
    <property type="entry name" value="CUB"/>
    <property type="match status" value="2"/>
</dbReference>
<protein>
    <recommendedName>
        <fullName evidence="10">Metalloendopeptidase</fullName>
        <ecNumber evidence="10">3.4.24.-</ecNumber>
    </recommendedName>
</protein>
<evidence type="ECO:0000256" key="5">
    <source>
        <dbReference type="ARBA" id="ARBA00023049"/>
    </source>
</evidence>
<evidence type="ECO:0000259" key="12">
    <source>
        <dbReference type="PROSITE" id="PS51864"/>
    </source>
</evidence>
<dbReference type="SUPFAM" id="SSF49854">
    <property type="entry name" value="Spermadhesin, CUB domain"/>
    <property type="match status" value="2"/>
</dbReference>
<sequence>MFWYVLLVIYVTKSIQRQINQIKSTEKPNTLKNDVKKNDWLNFETADEYFNYKRELWTNGVIPFTVEYHKTIEDLTKTQALTNLNHAILGWETKTCIRFVSRHNETDYVIFYFSGGQVCRSDSVGRGGGMQIIYLGNGCLDQSVISHEIGHVVGFLHEHNRPDRDDFVTIATENINLEKVDLFKKFPFDNVYYLGLEYDYFSIMHYPMKAFSINQKETIIPKQSHIKVLGNDKLSKLDIKKVNFLYKCDVLNSHFDDEVWSVWSRWKPCTESCGGGTRERTRVCRIKQNSTKRCLGNEIETEVCNIKECPDWPHYPKDFSFANERQFDETLDCVLIYESEDFNEWSSYSFCQKSKRKIGMKWSDKGPINKMKCTLITEPLEERKKSWFDNYLCLPISSPFNFTWSYEGPIENLSCIMWYAKNGKDGWDNNFLCAKESVRNYSINYSQSPNYNQYESWSEWSKCTKECGTGKQSRLRLCYSKQRCHGKRFEETECNVHKCPDLCFKEFTANKGQFHSINYPNMYPSNLNCSWLLRGGKNQQVKLTIENLDFEIVRDSGKFGKELGRFCGKNTSITIISHASSLWLNMITDYQENRHGFNATWELIDRIASNTACFTIKKGELSTPNFPSLYWSNMNCEWEIVTEENSIIVMRFIWFETEIHESCKYDYLQIIDGSGTFIKDRICGINPFKEILVSKTNKVKLKFISNEAIEKRGFKLKWKSYKKML</sequence>
<feature type="chain" id="PRO_5044980058" description="Metalloendopeptidase" evidence="10">
    <location>
        <begin position="17"/>
        <end position="725"/>
    </location>
</feature>
<keyword evidence="6" id="KW-1015">Disulfide bond</keyword>
<accession>A0ABM4BXV6</accession>
<evidence type="ECO:0000259" key="11">
    <source>
        <dbReference type="PROSITE" id="PS01180"/>
    </source>
</evidence>
<keyword evidence="10" id="KW-0732">Signal</keyword>
<dbReference type="Pfam" id="PF00090">
    <property type="entry name" value="TSP_1"/>
    <property type="match status" value="2"/>
</dbReference>
<dbReference type="Pfam" id="PF00431">
    <property type="entry name" value="CUB"/>
    <property type="match status" value="2"/>
</dbReference>
<evidence type="ECO:0000256" key="6">
    <source>
        <dbReference type="ARBA" id="ARBA00023157"/>
    </source>
</evidence>
<dbReference type="InterPro" id="IPR000859">
    <property type="entry name" value="CUB_dom"/>
</dbReference>
<dbReference type="Gene3D" id="2.60.120.290">
    <property type="entry name" value="Spermadhesin, CUB domain"/>
    <property type="match status" value="2"/>
</dbReference>
<dbReference type="InterPro" id="IPR000884">
    <property type="entry name" value="TSP1_rpt"/>
</dbReference>
<proteinExistence type="predicted"/>
<feature type="binding site" evidence="9">
    <location>
        <position position="147"/>
    </location>
    <ligand>
        <name>Zn(2+)</name>
        <dbReference type="ChEBI" id="CHEBI:29105"/>
        <note>catalytic</note>
    </ligand>
</feature>
<dbReference type="PRINTS" id="PR00480">
    <property type="entry name" value="ASTACIN"/>
</dbReference>
<dbReference type="EC" id="3.4.24.-" evidence="10"/>
<dbReference type="SMART" id="SM00209">
    <property type="entry name" value="TSP1"/>
    <property type="match status" value="2"/>
</dbReference>
<comment type="cofactor">
    <cofactor evidence="9 10">
        <name>Zn(2+)</name>
        <dbReference type="ChEBI" id="CHEBI:29105"/>
    </cofactor>
    <text evidence="9 10">Binds 1 zinc ion per subunit.</text>
</comment>
<dbReference type="InterPro" id="IPR024079">
    <property type="entry name" value="MetalloPept_cat_dom_sf"/>
</dbReference>
<evidence type="ECO:0000256" key="8">
    <source>
        <dbReference type="PROSITE-ProRule" id="PRU00059"/>
    </source>
</evidence>
<dbReference type="SUPFAM" id="SSF55486">
    <property type="entry name" value="Metalloproteases ('zincins'), catalytic domain"/>
    <property type="match status" value="1"/>
</dbReference>
<dbReference type="PROSITE" id="PS50092">
    <property type="entry name" value="TSP1"/>
    <property type="match status" value="2"/>
</dbReference>
<evidence type="ECO:0000256" key="1">
    <source>
        <dbReference type="ARBA" id="ARBA00022670"/>
    </source>
</evidence>
<evidence type="ECO:0000256" key="10">
    <source>
        <dbReference type="RuleBase" id="RU361183"/>
    </source>
</evidence>
<dbReference type="PROSITE" id="PS51864">
    <property type="entry name" value="ASTACIN"/>
    <property type="match status" value="1"/>
</dbReference>
<feature type="domain" description="CUB" evidence="11">
    <location>
        <begin position="608"/>
        <end position="721"/>
    </location>
</feature>
<evidence type="ECO:0000313" key="14">
    <source>
        <dbReference type="RefSeq" id="XP_065654049.1"/>
    </source>
</evidence>
<feature type="binding site" evidence="9">
    <location>
        <position position="157"/>
    </location>
    <ligand>
        <name>Zn(2+)</name>
        <dbReference type="ChEBI" id="CHEBI:29105"/>
        <note>catalytic</note>
    </ligand>
</feature>
<keyword evidence="5 9" id="KW-0482">Metalloprotease</keyword>
<name>A0ABM4BXV6_HYDVU</name>
<dbReference type="SMART" id="SM00235">
    <property type="entry name" value="ZnMc"/>
    <property type="match status" value="1"/>
</dbReference>
<evidence type="ECO:0000256" key="9">
    <source>
        <dbReference type="PROSITE-ProRule" id="PRU01211"/>
    </source>
</evidence>
<feature type="active site" evidence="9">
    <location>
        <position position="148"/>
    </location>
</feature>
<comment type="caution">
    <text evidence="8">Lacks conserved residue(s) required for the propagation of feature annotation.</text>
</comment>
<dbReference type="InterPro" id="IPR035914">
    <property type="entry name" value="Sperma_CUB_dom_sf"/>
</dbReference>
<dbReference type="InterPro" id="IPR036383">
    <property type="entry name" value="TSP1_rpt_sf"/>
</dbReference>
<evidence type="ECO:0000313" key="13">
    <source>
        <dbReference type="Proteomes" id="UP001652625"/>
    </source>
</evidence>
<dbReference type="CDD" id="cd04280">
    <property type="entry name" value="ZnMc_astacin_like"/>
    <property type="match status" value="1"/>
</dbReference>
<dbReference type="RefSeq" id="XP_065654049.1">
    <property type="nucleotide sequence ID" value="XM_065797977.1"/>
</dbReference>
<dbReference type="SUPFAM" id="SSF82895">
    <property type="entry name" value="TSP-1 type 1 repeat"/>
    <property type="match status" value="2"/>
</dbReference>
<dbReference type="SMART" id="SM00042">
    <property type="entry name" value="CUB"/>
    <property type="match status" value="2"/>
</dbReference>
<keyword evidence="2 9" id="KW-0479">Metal-binding</keyword>
<evidence type="ECO:0000256" key="7">
    <source>
        <dbReference type="ARBA" id="ARBA00023180"/>
    </source>
</evidence>
<feature type="signal peptide" evidence="10">
    <location>
        <begin position="1"/>
        <end position="16"/>
    </location>
</feature>
<feature type="domain" description="CUB" evidence="11">
    <location>
        <begin position="503"/>
        <end position="604"/>
    </location>
</feature>
<dbReference type="Gene3D" id="2.20.100.10">
    <property type="entry name" value="Thrombospondin type-1 (TSP1) repeat"/>
    <property type="match status" value="2"/>
</dbReference>
<dbReference type="InterPro" id="IPR006026">
    <property type="entry name" value="Peptidase_Metallo"/>
</dbReference>
<dbReference type="Proteomes" id="UP001652625">
    <property type="component" value="Chromosome 05"/>
</dbReference>
<dbReference type="PANTHER" id="PTHR10127">
    <property type="entry name" value="DISCOIDIN, CUB, EGF, LAMININ , AND ZINC METALLOPROTEASE DOMAIN CONTAINING"/>
    <property type="match status" value="1"/>
</dbReference>
<reference evidence="14" key="1">
    <citation type="submission" date="2025-08" db="UniProtKB">
        <authorList>
            <consortium name="RefSeq"/>
        </authorList>
    </citation>
    <scope>IDENTIFICATION</scope>
</reference>
<evidence type="ECO:0000256" key="3">
    <source>
        <dbReference type="ARBA" id="ARBA00022801"/>
    </source>
</evidence>
<feature type="domain" description="Peptidase M12A" evidence="12">
    <location>
        <begin position="42"/>
        <end position="249"/>
    </location>
</feature>